<keyword evidence="4" id="KW-1185">Reference proteome</keyword>
<dbReference type="PANTHER" id="PTHR12770:SF27">
    <property type="entry name" value="PROTEIN ROOT UVB SENSITIVE 5"/>
    <property type="match status" value="1"/>
</dbReference>
<accession>A0AAV1S0Q6</accession>
<dbReference type="Proteomes" id="UP001314170">
    <property type="component" value="Unassembled WGS sequence"/>
</dbReference>
<feature type="domain" description="Protein root UVB sensitive/RUS" evidence="2">
    <location>
        <begin position="99"/>
        <end position="156"/>
    </location>
</feature>
<reference evidence="3 4" key="1">
    <citation type="submission" date="2024-01" db="EMBL/GenBank/DDBJ databases">
        <authorList>
            <person name="Waweru B."/>
        </authorList>
    </citation>
    <scope>NUCLEOTIDE SEQUENCE [LARGE SCALE GENOMIC DNA]</scope>
</reference>
<comment type="caution">
    <text evidence="3">The sequence shown here is derived from an EMBL/GenBank/DDBJ whole genome shotgun (WGS) entry which is preliminary data.</text>
</comment>
<sequence length="162" mass="17877">MSYPLPHSVPVLSFESSKTRTRKKGHFETLCASSFQHPNLQQESDNEGKRQVILVERYGNGTAKRYTLDDSLQLEGFLEQNGSENRSFNDSHVSEARLSWLPDFLKGFILPAGFPGSVSDDYLQYMVLQFPTNITGWICHTLAVGVGSFTGTSAAASAAAIR</sequence>
<dbReference type="InterPro" id="IPR006968">
    <property type="entry name" value="RUS_fam"/>
</dbReference>
<dbReference type="Pfam" id="PF04884">
    <property type="entry name" value="UVB_sens_prot"/>
    <property type="match status" value="1"/>
</dbReference>
<gene>
    <name evidence="3" type="ORF">DCAF_LOCUS17574</name>
</gene>
<evidence type="ECO:0000256" key="1">
    <source>
        <dbReference type="ARBA" id="ARBA00007558"/>
    </source>
</evidence>
<evidence type="ECO:0000313" key="4">
    <source>
        <dbReference type="Proteomes" id="UP001314170"/>
    </source>
</evidence>
<name>A0AAV1S0Q6_9ROSI</name>
<dbReference type="InterPro" id="IPR054549">
    <property type="entry name" value="UVB_sens_RUS_dom"/>
</dbReference>
<proteinExistence type="inferred from homology"/>
<comment type="similarity">
    <text evidence="1">Belongs to the RUS1 family.</text>
</comment>
<evidence type="ECO:0000259" key="2">
    <source>
        <dbReference type="Pfam" id="PF04884"/>
    </source>
</evidence>
<dbReference type="AlphaFoldDB" id="A0AAV1S0Q6"/>
<evidence type="ECO:0000313" key="3">
    <source>
        <dbReference type="EMBL" id="CAK7343954.1"/>
    </source>
</evidence>
<organism evidence="3 4">
    <name type="scientific">Dovyalis caffra</name>
    <dbReference type="NCBI Taxonomy" id="77055"/>
    <lineage>
        <taxon>Eukaryota</taxon>
        <taxon>Viridiplantae</taxon>
        <taxon>Streptophyta</taxon>
        <taxon>Embryophyta</taxon>
        <taxon>Tracheophyta</taxon>
        <taxon>Spermatophyta</taxon>
        <taxon>Magnoliopsida</taxon>
        <taxon>eudicotyledons</taxon>
        <taxon>Gunneridae</taxon>
        <taxon>Pentapetalae</taxon>
        <taxon>rosids</taxon>
        <taxon>fabids</taxon>
        <taxon>Malpighiales</taxon>
        <taxon>Salicaceae</taxon>
        <taxon>Flacourtieae</taxon>
        <taxon>Dovyalis</taxon>
    </lineage>
</organism>
<dbReference type="EMBL" id="CAWUPB010001160">
    <property type="protein sequence ID" value="CAK7343954.1"/>
    <property type="molecule type" value="Genomic_DNA"/>
</dbReference>
<dbReference type="PANTHER" id="PTHR12770">
    <property type="entry name" value="RUS1 FAMILY PROTEIN C16ORF58"/>
    <property type="match status" value="1"/>
</dbReference>
<protein>
    <recommendedName>
        <fullName evidence="2">Protein root UVB sensitive/RUS domain-containing protein</fullName>
    </recommendedName>
</protein>